<dbReference type="KEGG" id="hje:HacjB3_05635"/>
<evidence type="ECO:0000313" key="1">
    <source>
        <dbReference type="EMBL" id="ADJ14518.1"/>
    </source>
</evidence>
<name>D8J9Z6_HALJB</name>
<dbReference type="HOGENOM" id="CLU_176006_1_1_2"/>
<organism evidence="1 2">
    <name type="scientific">Halalkalicoccus jeotgali (strain DSM 18796 / CECT 7217 / JCM 14584 / KCTC 4019 / B3)</name>
    <dbReference type="NCBI Taxonomy" id="795797"/>
    <lineage>
        <taxon>Archaea</taxon>
        <taxon>Methanobacteriati</taxon>
        <taxon>Methanobacteriota</taxon>
        <taxon>Stenosarchaea group</taxon>
        <taxon>Halobacteria</taxon>
        <taxon>Halobacteriales</taxon>
        <taxon>Halococcaceae</taxon>
        <taxon>Halalkalicoccus</taxon>
    </lineage>
</organism>
<dbReference type="InterPro" id="IPR036390">
    <property type="entry name" value="WH_DNA-bd_sf"/>
</dbReference>
<dbReference type="EMBL" id="CP002062">
    <property type="protein sequence ID" value="ADJ14518.1"/>
    <property type="molecule type" value="Genomic_DNA"/>
</dbReference>
<dbReference type="AlphaFoldDB" id="D8J9Z6"/>
<reference evidence="1 2" key="1">
    <citation type="journal article" date="2010" name="J. Bacteriol.">
        <title>Complete genome sequence of Halalkalicoccus jeotgali B3(T), an extremely halophilic archaeon.</title>
        <authorList>
            <person name="Roh S.W."/>
            <person name="Nam Y.D."/>
            <person name="Nam S.H."/>
            <person name="Choi S.H."/>
            <person name="Park H.S."/>
            <person name="Bae J.W."/>
        </authorList>
    </citation>
    <scope>NUCLEOTIDE SEQUENCE [LARGE SCALE GENOMIC DNA]</scope>
    <source>
        <strain evidence="2">DSM 18796 / CECT 7217 / JCM 14584 / KCTC 4019 / B3</strain>
    </source>
</reference>
<dbReference type="SUPFAM" id="SSF46785">
    <property type="entry name" value="Winged helix' DNA-binding domain"/>
    <property type="match status" value="1"/>
</dbReference>
<dbReference type="eggNOG" id="arCOG00394">
    <property type="taxonomic scope" value="Archaea"/>
</dbReference>
<dbReference type="PATRIC" id="fig|795797.18.peg.1125"/>
<dbReference type="Pfam" id="PF13412">
    <property type="entry name" value="HTH_24"/>
    <property type="match status" value="1"/>
</dbReference>
<gene>
    <name evidence="1" type="ordered locus">HacjB3_05635</name>
</gene>
<proteinExistence type="predicted"/>
<dbReference type="Gene3D" id="1.10.10.10">
    <property type="entry name" value="Winged helix-like DNA-binding domain superfamily/Winged helix DNA-binding domain"/>
    <property type="match status" value="1"/>
</dbReference>
<dbReference type="InterPro" id="IPR036388">
    <property type="entry name" value="WH-like_DNA-bd_sf"/>
</dbReference>
<protein>
    <submittedName>
        <fullName evidence="1">ArsR family transcriptional regulator</fullName>
    </submittedName>
</protein>
<sequence>MAMSETTLPREIKDCPPSCKLVYYALDDHGELTQGDISEITRLPPRTVRYALERLIDGEETVTVRPNMADARQKLYQTSK</sequence>
<accession>D8J9Z6</accession>
<dbReference type="Proteomes" id="UP000000390">
    <property type="component" value="Chromosome"/>
</dbReference>
<dbReference type="STRING" id="795797.HacjB3_05635"/>
<evidence type="ECO:0000313" key="2">
    <source>
        <dbReference type="Proteomes" id="UP000000390"/>
    </source>
</evidence>